<dbReference type="InterPro" id="IPR035963">
    <property type="entry name" value="FERM_2"/>
</dbReference>
<evidence type="ECO:0000256" key="4">
    <source>
        <dbReference type="ARBA" id="ARBA00022741"/>
    </source>
</evidence>
<dbReference type="InterPro" id="IPR002404">
    <property type="entry name" value="IRS_PTB"/>
</dbReference>
<dbReference type="RefSeq" id="XP_021804565.1">
    <property type="nucleotide sequence ID" value="XM_021948873.1"/>
</dbReference>
<dbReference type="Gene3D" id="3.40.850.10">
    <property type="entry name" value="Kinesin motor domain"/>
    <property type="match status" value="1"/>
</dbReference>
<keyword evidence="9" id="KW-0206">Cytoskeleton</keyword>
<dbReference type="CDD" id="cd14473">
    <property type="entry name" value="FERM_B-lobe"/>
    <property type="match status" value="1"/>
</dbReference>
<dbReference type="SMART" id="SM00129">
    <property type="entry name" value="KISc"/>
    <property type="match status" value="1"/>
</dbReference>
<dbReference type="InterPro" id="IPR000299">
    <property type="entry name" value="FERM_domain"/>
</dbReference>
<dbReference type="GO" id="GO:0003777">
    <property type="term" value="F:microtubule motor activity"/>
    <property type="evidence" value="ECO:0007669"/>
    <property type="project" value="InterPro"/>
</dbReference>
<dbReference type="CDD" id="cd13200">
    <property type="entry name" value="FERM_C_KCBP"/>
    <property type="match status" value="1"/>
</dbReference>
<dbReference type="AlphaFoldDB" id="A0A6P5RI92"/>
<feature type="coiled-coil region" evidence="12">
    <location>
        <begin position="783"/>
        <end position="855"/>
    </location>
</feature>
<dbReference type="SMART" id="SM00295">
    <property type="entry name" value="B41"/>
    <property type="match status" value="1"/>
</dbReference>
<evidence type="ECO:0000259" key="14">
    <source>
        <dbReference type="PROSITE" id="PS50057"/>
    </source>
</evidence>
<dbReference type="PRINTS" id="PR00380">
    <property type="entry name" value="KINESINHEAVY"/>
</dbReference>
<evidence type="ECO:0000256" key="12">
    <source>
        <dbReference type="SAM" id="Coils"/>
    </source>
</evidence>
<dbReference type="FunFam" id="1.25.40.530:FF:000005">
    <property type="entry name" value="Kinesin-like calmodulin-binding protein (ZWICHEL)"/>
    <property type="match status" value="1"/>
</dbReference>
<dbReference type="SUPFAM" id="SSF50729">
    <property type="entry name" value="PH domain-like"/>
    <property type="match status" value="1"/>
</dbReference>
<feature type="domain" description="Kinesin motor" evidence="15">
    <location>
        <begin position="890"/>
        <end position="1211"/>
    </location>
</feature>
<name>A0A6P5RI92_PRUAV</name>
<dbReference type="InterPro" id="IPR027640">
    <property type="entry name" value="Kinesin-like_fam"/>
</dbReference>
<dbReference type="Gene3D" id="1.20.80.10">
    <property type="match status" value="1"/>
</dbReference>
<dbReference type="PROSITE" id="PS00411">
    <property type="entry name" value="KINESIN_MOTOR_1"/>
    <property type="match status" value="1"/>
</dbReference>
<dbReference type="GO" id="GO:0007018">
    <property type="term" value="P:microtubule-based movement"/>
    <property type="evidence" value="ECO:0007669"/>
    <property type="project" value="InterPro"/>
</dbReference>
<dbReference type="PANTHER" id="PTHR47972:SF16">
    <property type="entry name" value="KINESIN-LIKE PROTEIN"/>
    <property type="match status" value="1"/>
</dbReference>
<dbReference type="Pfam" id="PF00373">
    <property type="entry name" value="FERM_M"/>
    <property type="match status" value="1"/>
</dbReference>
<dbReference type="PROSITE" id="PS50067">
    <property type="entry name" value="KINESIN_MOTOR_2"/>
    <property type="match status" value="1"/>
</dbReference>
<protein>
    <recommendedName>
        <fullName evidence="10">Kinesin-like calmodulin-binding protein</fullName>
    </recommendedName>
</protein>
<dbReference type="Pfam" id="PF00784">
    <property type="entry name" value="MyTH4"/>
    <property type="match status" value="1"/>
</dbReference>
<dbReference type="PROSITE" id="PS51016">
    <property type="entry name" value="MYTH4"/>
    <property type="match status" value="1"/>
</dbReference>
<feature type="domain" description="MyTH4" evidence="16">
    <location>
        <begin position="119"/>
        <end position="278"/>
    </location>
</feature>
<dbReference type="GO" id="GO:0008017">
    <property type="term" value="F:microtubule binding"/>
    <property type="evidence" value="ECO:0007669"/>
    <property type="project" value="InterPro"/>
</dbReference>
<feature type="region of interest" description="Disordered" evidence="13">
    <location>
        <begin position="1"/>
        <end position="54"/>
    </location>
</feature>
<evidence type="ECO:0000313" key="17">
    <source>
        <dbReference type="Proteomes" id="UP000515124"/>
    </source>
</evidence>
<evidence type="ECO:0000256" key="3">
    <source>
        <dbReference type="ARBA" id="ARBA00022490"/>
    </source>
</evidence>
<keyword evidence="3" id="KW-0963">Cytoplasm</keyword>
<evidence type="ECO:0000256" key="2">
    <source>
        <dbReference type="ARBA" id="ARBA00010899"/>
    </source>
</evidence>
<feature type="domain" description="FERM" evidence="14">
    <location>
        <begin position="283"/>
        <end position="597"/>
    </location>
</feature>
<dbReference type="InterPro" id="IPR019749">
    <property type="entry name" value="Band_41_domain"/>
</dbReference>
<dbReference type="FunFam" id="2.30.29.30:FF:000131">
    <property type="entry name" value="Kinesin-like calmodulin-binding protein (ZWICHEL)"/>
    <property type="match status" value="1"/>
</dbReference>
<evidence type="ECO:0000256" key="10">
    <source>
        <dbReference type="ARBA" id="ARBA00075899"/>
    </source>
</evidence>
<feature type="region of interest" description="Disordered" evidence="13">
    <location>
        <begin position="1237"/>
        <end position="1266"/>
    </location>
</feature>
<dbReference type="KEGG" id="pavi:110748900"/>
<keyword evidence="17" id="KW-1185">Reference proteome</keyword>
<keyword evidence="6" id="KW-0112">Calmodulin-binding</keyword>
<keyword evidence="4 11" id="KW-0547">Nucleotide-binding</keyword>
<dbReference type="GeneID" id="110748900"/>
<dbReference type="InterPro" id="IPR000857">
    <property type="entry name" value="MyTH4_dom"/>
</dbReference>
<dbReference type="Pfam" id="PF02174">
    <property type="entry name" value="IRS"/>
    <property type="match status" value="1"/>
</dbReference>
<organism evidence="17 19">
    <name type="scientific">Prunus avium</name>
    <name type="common">Cherry</name>
    <name type="synonym">Cerasus avium</name>
    <dbReference type="NCBI Taxonomy" id="42229"/>
    <lineage>
        <taxon>Eukaryota</taxon>
        <taxon>Viridiplantae</taxon>
        <taxon>Streptophyta</taxon>
        <taxon>Embryophyta</taxon>
        <taxon>Tracheophyta</taxon>
        <taxon>Spermatophyta</taxon>
        <taxon>Magnoliopsida</taxon>
        <taxon>eudicotyledons</taxon>
        <taxon>Gunneridae</taxon>
        <taxon>Pentapetalae</taxon>
        <taxon>rosids</taxon>
        <taxon>fabids</taxon>
        <taxon>Rosales</taxon>
        <taxon>Rosaceae</taxon>
        <taxon>Amygdaloideae</taxon>
        <taxon>Amygdaleae</taxon>
        <taxon>Prunus</taxon>
    </lineage>
</organism>
<dbReference type="GO" id="GO:0005516">
    <property type="term" value="F:calmodulin binding"/>
    <property type="evidence" value="ECO:0007669"/>
    <property type="project" value="UniProtKB-KW"/>
</dbReference>
<dbReference type="InterPro" id="IPR014352">
    <property type="entry name" value="FERM/acyl-CoA-bd_prot_sf"/>
</dbReference>
<evidence type="ECO:0000256" key="8">
    <source>
        <dbReference type="ARBA" id="ARBA00023175"/>
    </source>
</evidence>
<feature type="coiled-coil region" evidence="12">
    <location>
        <begin position="621"/>
        <end position="725"/>
    </location>
</feature>
<comment type="similarity">
    <text evidence="2">Belongs to the TRAFAC class myosin-kinesin ATPase superfamily. Kinesin family. KIN-14 subfamily.</text>
</comment>
<feature type="compositionally biased region" description="Basic and acidic residues" evidence="13">
    <location>
        <begin position="1252"/>
        <end position="1266"/>
    </location>
</feature>
<dbReference type="GO" id="GO:0005856">
    <property type="term" value="C:cytoskeleton"/>
    <property type="evidence" value="ECO:0007669"/>
    <property type="project" value="UniProtKB-SubCell"/>
</dbReference>
<dbReference type="SUPFAM" id="SSF47031">
    <property type="entry name" value="Second domain of FERM"/>
    <property type="match status" value="1"/>
</dbReference>
<keyword evidence="8 11" id="KW-0505">Motor protein</keyword>
<evidence type="ECO:0000259" key="15">
    <source>
        <dbReference type="PROSITE" id="PS50067"/>
    </source>
</evidence>
<dbReference type="FunFam" id="3.10.20.90:FF:000090">
    <property type="entry name" value="Kinesin-like calmodulin-binding protein (ZWICHEL)"/>
    <property type="match status" value="1"/>
</dbReference>
<dbReference type="Pfam" id="PF00225">
    <property type="entry name" value="Kinesin"/>
    <property type="match status" value="1"/>
</dbReference>
<dbReference type="Pfam" id="PF21989">
    <property type="entry name" value="RA_2"/>
    <property type="match status" value="1"/>
</dbReference>
<dbReference type="InterPro" id="IPR019821">
    <property type="entry name" value="Kinesin_motor_CS"/>
</dbReference>
<dbReference type="PANTHER" id="PTHR47972">
    <property type="entry name" value="KINESIN-LIKE PROTEIN KLP-3"/>
    <property type="match status" value="1"/>
</dbReference>
<dbReference type="InterPro" id="IPR001752">
    <property type="entry name" value="Kinesin_motor_dom"/>
</dbReference>
<reference evidence="18 19" key="1">
    <citation type="submission" date="2025-04" db="UniProtKB">
        <authorList>
            <consortium name="RefSeq"/>
        </authorList>
    </citation>
    <scope>IDENTIFICATION</scope>
</reference>
<evidence type="ECO:0000259" key="16">
    <source>
        <dbReference type="PROSITE" id="PS51016"/>
    </source>
</evidence>
<dbReference type="CDD" id="cd01366">
    <property type="entry name" value="KISc_C_terminal"/>
    <property type="match status" value="1"/>
</dbReference>
<dbReference type="Gene3D" id="3.10.20.90">
    <property type="entry name" value="Phosphatidylinositol 3-kinase Catalytic Subunit, Chain A, domain 1"/>
    <property type="match status" value="1"/>
</dbReference>
<dbReference type="FunFam" id="1.20.80.10:FF:000018">
    <property type="entry name" value="Kinesin-like calmodulin binding protein"/>
    <property type="match status" value="1"/>
</dbReference>
<dbReference type="PROSITE" id="PS50057">
    <property type="entry name" value="FERM_3"/>
    <property type="match status" value="1"/>
</dbReference>
<dbReference type="GO" id="GO:0005524">
    <property type="term" value="F:ATP binding"/>
    <property type="evidence" value="ECO:0007669"/>
    <property type="project" value="UniProtKB-UniRule"/>
</dbReference>
<evidence type="ECO:0000256" key="6">
    <source>
        <dbReference type="ARBA" id="ARBA00022860"/>
    </source>
</evidence>
<dbReference type="SUPFAM" id="SSF56821">
    <property type="entry name" value="Prismane protein-like"/>
    <property type="match status" value="1"/>
</dbReference>
<dbReference type="Gene3D" id="1.25.40.530">
    <property type="entry name" value="MyTH4 domain"/>
    <property type="match status" value="1"/>
</dbReference>
<gene>
    <name evidence="18 19" type="primary">LOC110748900</name>
</gene>
<dbReference type="RefSeq" id="XP_021804564.1">
    <property type="nucleotide sequence ID" value="XM_021948872.1"/>
</dbReference>
<evidence type="ECO:0000256" key="11">
    <source>
        <dbReference type="PROSITE-ProRule" id="PRU00283"/>
    </source>
</evidence>
<evidence type="ECO:0000256" key="7">
    <source>
        <dbReference type="ARBA" id="ARBA00023054"/>
    </source>
</evidence>
<proteinExistence type="inferred from homology"/>
<dbReference type="Gene3D" id="2.30.29.30">
    <property type="entry name" value="Pleckstrin-homology domain (PH domain)/Phosphotyrosine-binding domain (PTB)"/>
    <property type="match status" value="1"/>
</dbReference>
<comment type="subcellular location">
    <subcellularLocation>
        <location evidence="1">Cytoplasm</location>
        <location evidence="1">Cytoskeleton</location>
    </subcellularLocation>
</comment>
<keyword evidence="7 12" id="KW-0175">Coiled coil</keyword>
<evidence type="ECO:0000313" key="18">
    <source>
        <dbReference type="RefSeq" id="XP_021804564.1"/>
    </source>
</evidence>
<sequence>MTMDLHPSMAQSVRTGRSSFSSSNGNGDTPLHNAAALSNGDDYDSDSSSLAPATPRTLSMDIPAELAGAIPLIDRFQVEGFLRLMQKQIQSAGKRGFFTKKSVGPQPREKFTFEDMLCFQKDPIPTSLLKINSDLVSRATKLFQIILKYMGVDSSDRVTPASLDERVELVGKMYKQTLKRTELRDELFAQISKQTRNNPDKEYLIKAWELMFLCASSMPPSKDIGGYLSEYVHNVAHGVNIDSEVRVLALNTLNALKRSVKAGPRHTIPGREEIEALLTGRKLTTIVFFLDETFEEITYDMATTVADAVEELAGVIKLSAFSSFSLFECRKVVTGSKSPDPGNEEYIGLDDNKYIGDLLAEFKAAKDRSKGEILHCKLTFKKKLFRESDEAVADPMFVQLSYVQLQHDYMLGNYPVGRDDAAQLSALQILVDIGFVRNPESCTDWNSLLERFLPRQIAITRAKREWEFDILSRYHSMENLTKDDARQQFLRILRTLPYGNSVFFSVRKIDDPIGLLPGRIILGINKRGVHFFRPVPKEYLHSAELRDIMQFGSSNTAVFFKMRVAGVLHIFQFETKQGEEICVALQTHINDVMLRRYSKARSATSGSTNGDLSNNFKPSDVEMYEKRVQDLSKAVEESQRNADQLLEELREKQKQESKLQEDLESLKQSLAFEKQNLTEVTSEHDRIRSSCDEKDKALQAALLEKKGLEGRLAKLSNLVAEKNNKTQLGGGKNQNLEDEIKLRSEELQAKDEIIRRLTHEKLLLEQRISGIEKTKADEIDFLEKKNEQERKALKLRVLELEKKLEGVNQELAVVKSTLATKNSEIASLQSNLKELEELREMKEDIDRKNEQTAAILRMQGAQLAELEVLYKEEQLLRKRYFNTIEDMKGKIRVFCRLRPLNEKEIADEERASTTSVDEFTVEHPWKDDKLKQHTYDCVFDGSATQQDVFEDTRYLVQSAVDGYNVCIFAYGQTGSGKTYTIYGSDANPGLTPRATAELFKIMKRDSNKFSFSLKAYMVEVYQDTLVDLLLPKNSKRLKLDIKKDSKGMVSVENITVLSISTYDELKNIIQRGSERRHVAGTQMNEESSRSHLIVSIVIESTNLQSQSVARGKLSFVDLAGSERIKKSGSSGSQLKEAQSINKSLSALGDVINSLSSGGQHIPYRNHKLTMLMSDSLGGNAKTLMFVNVSPAESNVDETHNSLMYASRVRSIVNDPSKNVSSKEIMRLKKLVAYWKEQAGKRGDEEDLEEIQEERPVKDRADGRHSM</sequence>
<evidence type="ECO:0000313" key="19">
    <source>
        <dbReference type="RefSeq" id="XP_021804565.1"/>
    </source>
</evidence>
<dbReference type="InterPro" id="IPR011254">
    <property type="entry name" value="Prismane-like_sf"/>
</dbReference>
<dbReference type="SUPFAM" id="SSF52540">
    <property type="entry name" value="P-loop containing nucleoside triphosphate hydrolases"/>
    <property type="match status" value="1"/>
</dbReference>
<evidence type="ECO:0000256" key="9">
    <source>
        <dbReference type="ARBA" id="ARBA00023212"/>
    </source>
</evidence>
<dbReference type="FunFam" id="3.40.850.10:FF:000041">
    <property type="entry name" value="Kinesin-like calmodulin-binding protein"/>
    <property type="match status" value="1"/>
</dbReference>
<dbReference type="Gene3D" id="6.10.250.760">
    <property type="match status" value="1"/>
</dbReference>
<dbReference type="InterPro" id="IPR036961">
    <property type="entry name" value="Kinesin_motor_dom_sf"/>
</dbReference>
<evidence type="ECO:0000256" key="1">
    <source>
        <dbReference type="ARBA" id="ARBA00004245"/>
    </source>
</evidence>
<evidence type="ECO:0000256" key="5">
    <source>
        <dbReference type="ARBA" id="ARBA00022840"/>
    </source>
</evidence>
<dbReference type="Proteomes" id="UP000515124">
    <property type="component" value="Unplaced"/>
</dbReference>
<accession>A0A6P5RI92</accession>
<dbReference type="InterPro" id="IPR011993">
    <property type="entry name" value="PH-like_dom_sf"/>
</dbReference>
<dbReference type="InterPro" id="IPR027417">
    <property type="entry name" value="P-loop_NTPase"/>
</dbReference>
<evidence type="ECO:0000256" key="13">
    <source>
        <dbReference type="SAM" id="MobiDB-lite"/>
    </source>
</evidence>
<dbReference type="InterPro" id="IPR019748">
    <property type="entry name" value="FERM_central"/>
</dbReference>
<dbReference type="GO" id="GO:0016491">
    <property type="term" value="F:oxidoreductase activity"/>
    <property type="evidence" value="ECO:0007669"/>
    <property type="project" value="InterPro"/>
</dbReference>
<dbReference type="SMART" id="SM00139">
    <property type="entry name" value="MyTH4"/>
    <property type="match status" value="1"/>
</dbReference>
<dbReference type="InterPro" id="IPR038185">
    <property type="entry name" value="MyTH4_dom_sf"/>
</dbReference>
<feature type="binding site" evidence="11">
    <location>
        <begin position="971"/>
        <end position="978"/>
    </location>
    <ligand>
        <name>ATP</name>
        <dbReference type="ChEBI" id="CHEBI:30616"/>
    </ligand>
</feature>
<keyword evidence="5 11" id="KW-0067">ATP-binding</keyword>